<organism evidence="10 11">
    <name type="scientific">Corynebacterium frankenforstense DSM 45800</name>
    <dbReference type="NCBI Taxonomy" id="1437875"/>
    <lineage>
        <taxon>Bacteria</taxon>
        <taxon>Bacillati</taxon>
        <taxon>Actinomycetota</taxon>
        <taxon>Actinomycetes</taxon>
        <taxon>Mycobacteriales</taxon>
        <taxon>Corynebacteriaceae</taxon>
        <taxon>Corynebacterium</taxon>
    </lineage>
</organism>
<keyword evidence="4 6" id="KW-0564">Palmitate</keyword>
<dbReference type="Pfam" id="PF25976">
    <property type="entry name" value="LpqB_N"/>
    <property type="match status" value="1"/>
</dbReference>
<evidence type="ECO:0000256" key="1">
    <source>
        <dbReference type="ARBA" id="ARBA00022475"/>
    </source>
</evidence>
<dbReference type="InterPro" id="IPR018910">
    <property type="entry name" value="LpqB_C"/>
</dbReference>
<accession>A0A1L7CRD4</accession>
<dbReference type="InterPro" id="IPR019606">
    <property type="entry name" value="GerMN"/>
</dbReference>
<dbReference type="PROSITE" id="PS51257">
    <property type="entry name" value="PROKAR_LIPOPROTEIN"/>
    <property type="match status" value="1"/>
</dbReference>
<feature type="domain" description="GerMN" evidence="9">
    <location>
        <begin position="204"/>
        <end position="287"/>
    </location>
</feature>
<evidence type="ECO:0000259" key="9">
    <source>
        <dbReference type="SMART" id="SM00909"/>
    </source>
</evidence>
<dbReference type="OrthoDB" id="3226781at2"/>
<dbReference type="GO" id="GO:0005886">
    <property type="term" value="C:plasma membrane"/>
    <property type="evidence" value="ECO:0007669"/>
    <property type="project" value="UniProtKB-SubCell"/>
</dbReference>
<evidence type="ECO:0000256" key="8">
    <source>
        <dbReference type="SAM" id="SignalP"/>
    </source>
</evidence>
<evidence type="ECO:0000256" key="7">
    <source>
        <dbReference type="SAM" id="MobiDB-lite"/>
    </source>
</evidence>
<keyword evidence="11" id="KW-1185">Reference proteome</keyword>
<dbReference type="AlphaFoldDB" id="A0A1L7CRD4"/>
<dbReference type="EMBL" id="CP009247">
    <property type="protein sequence ID" value="APT88415.1"/>
    <property type="molecule type" value="Genomic_DNA"/>
</dbReference>
<keyword evidence="5 6" id="KW-0449">Lipoprotein</keyword>
<dbReference type="InterPro" id="IPR059026">
    <property type="entry name" value="LpqB_N"/>
</dbReference>
<evidence type="ECO:0000256" key="6">
    <source>
        <dbReference type="HAMAP-Rule" id="MF_01373"/>
    </source>
</evidence>
<dbReference type="STRING" id="1437875.CFRA_03015"/>
<dbReference type="HAMAP" id="MF_01373">
    <property type="entry name" value="LpqB_lipoprot"/>
    <property type="match status" value="1"/>
</dbReference>
<keyword evidence="3 6" id="KW-0472">Membrane</keyword>
<sequence length="575" mass="61289">MRNRRTRLRAAVAVVTCAGMLASCSSLPRNSEPNALRPFAPNERTEPDLGPTPDQEPDLLLREFYTAAARPTQDYQAARGYLAGGISQRWTPQESTLVVDRIDINTQAGANADERTFDVRGTVIGRLDSDGAYSPDNGTYEASVTLRRQDDGQWRITALPDGVVFERTELRNNYEPHRIFFFDPAGRVLVGDRRWVYSGERAQDAALINLLVQGPAAGLEPGVRHDLPEEASFLGTEDGVYRFAGMGSMSPEQRIAFAAQLVWTLAEADIPGPYTIEADGAPLAEGYRELTTDDFAAFNPETGSAAVAPLYALSDGNLLKVSGAGADPVPGELGTAGDIASADVSVDDVAAVVRRRGNINELWMGGTENGLTRQLSGQTLTRPTIEPEAAGAWTVVDGHDVVRLVRSNSTGAVARTSVRIDGLDDTESADEEISVLQLSRTGVRVAMIVDGHVYLGVVAQRPNGERSVVNVTEIAAQLDGTAVSLDWQADGSLVVGTSSAESPLWRVEQDGSSLVSLPSGNVTAPVVAVASGQNTLYLTDALAIRQLPANGTSDSAFWREVPGLQGVRSAPVVAH</sequence>
<name>A0A1L7CRD4_9CORY</name>
<proteinExistence type="inferred from homology"/>
<evidence type="ECO:0000256" key="2">
    <source>
        <dbReference type="ARBA" id="ARBA00022729"/>
    </source>
</evidence>
<dbReference type="InterPro" id="IPR023959">
    <property type="entry name" value="LpqB"/>
</dbReference>
<evidence type="ECO:0000313" key="11">
    <source>
        <dbReference type="Proteomes" id="UP000185434"/>
    </source>
</evidence>
<dbReference type="Proteomes" id="UP000185434">
    <property type="component" value="Chromosome"/>
</dbReference>
<dbReference type="Pfam" id="PF10647">
    <property type="entry name" value="Gmad1"/>
    <property type="match status" value="1"/>
</dbReference>
<comment type="subcellular location">
    <subcellularLocation>
        <location evidence="6">Cell membrane</location>
        <topology evidence="6">Lipid-anchor</topology>
    </subcellularLocation>
</comment>
<reference evidence="10 11" key="1">
    <citation type="submission" date="2014-08" db="EMBL/GenBank/DDBJ databases">
        <title>Complete genome sequence of Corynebacterium frankenforstense ST18(T) (=DSM 45800(T)), isolated from raw cow milk.</title>
        <authorList>
            <person name="Ruckert C."/>
            <person name="Albersmeier A."/>
            <person name="Winkler A."/>
            <person name="Lipski A."/>
            <person name="Kalinowski J."/>
        </authorList>
    </citation>
    <scope>NUCLEOTIDE SEQUENCE [LARGE SCALE GENOMIC DNA]</scope>
    <source>
        <strain evidence="10 11">ST18</strain>
    </source>
</reference>
<evidence type="ECO:0000313" key="10">
    <source>
        <dbReference type="EMBL" id="APT88415.1"/>
    </source>
</evidence>
<dbReference type="RefSeq" id="WP_075663393.1">
    <property type="nucleotide sequence ID" value="NZ_CP009247.1"/>
</dbReference>
<dbReference type="NCBIfam" id="NF010141">
    <property type="entry name" value="PRK13616.1"/>
    <property type="match status" value="1"/>
</dbReference>
<feature type="signal peptide" evidence="8">
    <location>
        <begin position="1"/>
        <end position="28"/>
    </location>
</feature>
<evidence type="ECO:0000256" key="5">
    <source>
        <dbReference type="ARBA" id="ARBA00023288"/>
    </source>
</evidence>
<evidence type="ECO:0000256" key="3">
    <source>
        <dbReference type="ARBA" id="ARBA00023136"/>
    </source>
</evidence>
<feature type="region of interest" description="Disordered" evidence="7">
    <location>
        <begin position="27"/>
        <end position="57"/>
    </location>
</feature>
<dbReference type="Pfam" id="PF10646">
    <property type="entry name" value="Germane"/>
    <property type="match status" value="1"/>
</dbReference>
<feature type="chain" id="PRO_5039493915" description="Lipoprotein LpqB" evidence="8">
    <location>
        <begin position="29"/>
        <end position="575"/>
    </location>
</feature>
<comment type="similarity">
    <text evidence="6">Belongs to the LpqB lipoprotein family.</text>
</comment>
<dbReference type="KEGG" id="cfk:CFRA_03015"/>
<protein>
    <recommendedName>
        <fullName evidence="6">Lipoprotein LpqB</fullName>
    </recommendedName>
</protein>
<evidence type="ECO:0000256" key="4">
    <source>
        <dbReference type="ARBA" id="ARBA00023139"/>
    </source>
</evidence>
<gene>
    <name evidence="6" type="primary">lpqB</name>
    <name evidence="10" type="ORF">CFRA_03015</name>
</gene>
<keyword evidence="2 6" id="KW-0732">Signal</keyword>
<keyword evidence="1 6" id="KW-1003">Cell membrane</keyword>
<dbReference type="SMART" id="SM00909">
    <property type="entry name" value="Germane"/>
    <property type="match status" value="1"/>
</dbReference>